<evidence type="ECO:0000313" key="9">
    <source>
        <dbReference type="EMBL" id="KMS58179.1"/>
    </source>
</evidence>
<accession>A0A0J7Y301</accession>
<organism evidence="9 10">
    <name type="scientific">Sphingobium cupriresistens LL01</name>
    <dbReference type="NCBI Taxonomy" id="1420583"/>
    <lineage>
        <taxon>Bacteria</taxon>
        <taxon>Pseudomonadati</taxon>
        <taxon>Pseudomonadota</taxon>
        <taxon>Alphaproteobacteria</taxon>
        <taxon>Sphingomonadales</taxon>
        <taxon>Sphingomonadaceae</taxon>
        <taxon>Sphingobium</taxon>
    </lineage>
</organism>
<dbReference type="FunFam" id="1.10.630.10:FF:000018">
    <property type="entry name" value="Cytochrome P450 monooxygenase"/>
    <property type="match status" value="1"/>
</dbReference>
<keyword evidence="3 8" id="KW-0479">Metal-binding</keyword>
<keyword evidence="6 8" id="KW-0503">Monooxygenase</keyword>
<dbReference type="GO" id="GO:0016705">
    <property type="term" value="F:oxidoreductase activity, acting on paired donors, with incorporation or reduction of molecular oxygen"/>
    <property type="evidence" value="ECO:0007669"/>
    <property type="project" value="InterPro"/>
</dbReference>
<dbReference type="InterPro" id="IPR036396">
    <property type="entry name" value="Cyt_P450_sf"/>
</dbReference>
<evidence type="ECO:0000313" key="10">
    <source>
        <dbReference type="Proteomes" id="UP000052232"/>
    </source>
</evidence>
<evidence type="ECO:0000256" key="4">
    <source>
        <dbReference type="ARBA" id="ARBA00023002"/>
    </source>
</evidence>
<comment type="similarity">
    <text evidence="1 8">Belongs to the cytochrome P450 family.</text>
</comment>
<evidence type="ECO:0000256" key="7">
    <source>
        <dbReference type="ARBA" id="ARBA00043906"/>
    </source>
</evidence>
<keyword evidence="2 8" id="KW-0349">Heme</keyword>
<gene>
    <name evidence="9" type="ORF">V473_08475</name>
</gene>
<dbReference type="Pfam" id="PF00067">
    <property type="entry name" value="p450"/>
    <property type="match status" value="2"/>
</dbReference>
<evidence type="ECO:0000256" key="5">
    <source>
        <dbReference type="ARBA" id="ARBA00023004"/>
    </source>
</evidence>
<dbReference type="PANTHER" id="PTHR46696">
    <property type="entry name" value="P450, PUTATIVE (EUROFUNG)-RELATED"/>
    <property type="match status" value="1"/>
</dbReference>
<evidence type="ECO:0000256" key="6">
    <source>
        <dbReference type="ARBA" id="ARBA00023033"/>
    </source>
</evidence>
<dbReference type="PANTHER" id="PTHR46696:SF1">
    <property type="entry name" value="CYTOCHROME P450 YJIB-RELATED"/>
    <property type="match status" value="1"/>
</dbReference>
<dbReference type="PROSITE" id="PS00086">
    <property type="entry name" value="CYTOCHROME_P450"/>
    <property type="match status" value="1"/>
</dbReference>
<dbReference type="GO" id="GO:0020037">
    <property type="term" value="F:heme binding"/>
    <property type="evidence" value="ECO:0007669"/>
    <property type="project" value="InterPro"/>
</dbReference>
<protein>
    <submittedName>
        <fullName evidence="9">Cytochrome P450</fullName>
    </submittedName>
</protein>
<evidence type="ECO:0000256" key="3">
    <source>
        <dbReference type="ARBA" id="ARBA00022723"/>
    </source>
</evidence>
<reference evidence="9 10" key="1">
    <citation type="journal article" date="2015" name="G3 (Bethesda)">
        <title>Insights into Ongoing Evolution of the Hexachlorocyclohexane Catabolic Pathway from Comparative Genomics of Ten Sphingomonadaceae Strains.</title>
        <authorList>
            <person name="Pearce S.L."/>
            <person name="Oakeshott J.G."/>
            <person name="Pandey G."/>
        </authorList>
    </citation>
    <scope>NUCLEOTIDE SEQUENCE [LARGE SCALE GENOMIC DNA]</scope>
    <source>
        <strain evidence="9 10">LL01</strain>
    </source>
</reference>
<dbReference type="PRINTS" id="PR00359">
    <property type="entry name" value="BP450"/>
</dbReference>
<proteinExistence type="inferred from homology"/>
<dbReference type="InterPro" id="IPR017972">
    <property type="entry name" value="Cyt_P450_CS"/>
</dbReference>
<dbReference type="Gene3D" id="1.10.630.10">
    <property type="entry name" value="Cytochrome P450"/>
    <property type="match status" value="1"/>
</dbReference>
<dbReference type="SUPFAM" id="SSF48264">
    <property type="entry name" value="Cytochrome P450"/>
    <property type="match status" value="1"/>
</dbReference>
<dbReference type="AlphaFoldDB" id="A0A0J7Y301"/>
<dbReference type="InterPro" id="IPR001128">
    <property type="entry name" value="Cyt_P450"/>
</dbReference>
<keyword evidence="5 8" id="KW-0408">Iron</keyword>
<comment type="caution">
    <text evidence="9">The sequence shown here is derived from an EMBL/GenBank/DDBJ whole genome shotgun (WGS) entry which is preliminary data.</text>
</comment>
<keyword evidence="4 8" id="KW-0560">Oxidoreductase</keyword>
<dbReference type="GO" id="GO:0005506">
    <property type="term" value="F:iron ion binding"/>
    <property type="evidence" value="ECO:0007669"/>
    <property type="project" value="InterPro"/>
</dbReference>
<evidence type="ECO:0000256" key="8">
    <source>
        <dbReference type="RuleBase" id="RU000461"/>
    </source>
</evidence>
<evidence type="ECO:0000256" key="1">
    <source>
        <dbReference type="ARBA" id="ARBA00010617"/>
    </source>
</evidence>
<dbReference type="STRING" id="1420583.V473_08475"/>
<dbReference type="Proteomes" id="UP000052232">
    <property type="component" value="Unassembled WGS sequence"/>
</dbReference>
<dbReference type="PATRIC" id="fig|1420583.3.peg.1701"/>
<evidence type="ECO:0000256" key="2">
    <source>
        <dbReference type="ARBA" id="ARBA00022617"/>
    </source>
</evidence>
<dbReference type="EMBL" id="JACT01000001">
    <property type="protein sequence ID" value="KMS58179.1"/>
    <property type="molecule type" value="Genomic_DNA"/>
</dbReference>
<name>A0A0J7Y301_9SPHN</name>
<dbReference type="InterPro" id="IPR002397">
    <property type="entry name" value="Cyt_P450_B"/>
</dbReference>
<keyword evidence="10" id="KW-1185">Reference proteome</keyword>
<dbReference type="RefSeq" id="WP_066602437.1">
    <property type="nucleotide sequence ID" value="NZ_KQ130434.1"/>
</dbReference>
<sequence length="398" mass="44313">MSYNPLDPAVTSNPYPYYAQLRANEPVKWLDIMQGFAISRWDDVEAVLSDSKTFSSAQFWPALLGEYDPVPEVQPMISLDPPGHVRIRKLANKAFVPSRVGALSDRIRSVTHELIDDIFAKHGGEGEFDFVWEFSGLFPVSVIAEVLGVDIARRVDFKNWVDDLLAAGNRAAYGPERLAEIDKSSQAIRAYFEQVYDERSANPGDDLISGFIQAEVNGERLTRSEVLNMAILLLIGGVETTTNLLGITFAHLKTHPDIAAAIWADPTRIPALLEEMLRFDGPVQMLFRHTTCDTELAGIAVPKGSLVLPLLGSANHDERKFDRSEELVLDRNPKEIMSFGQGPHFCLGSYLSRMEAKSALEILTARFESIEAIGDTVKWSDSYFARGPKSLPVRFKAR</sequence>
<comment type="function">
    <text evidence="7">Cytochromes P450 are a group of heme-thiolate monooxygenases. They oxidize a variety of structurally unrelated compounds, including steroids, fatty acids, and xenobiotics.</text>
</comment>
<dbReference type="GO" id="GO:0004497">
    <property type="term" value="F:monooxygenase activity"/>
    <property type="evidence" value="ECO:0007669"/>
    <property type="project" value="UniProtKB-KW"/>
</dbReference>
<dbReference type="PRINTS" id="PR00385">
    <property type="entry name" value="P450"/>
</dbReference>